<proteinExistence type="predicted"/>
<protein>
    <submittedName>
        <fullName evidence="1">Uncharacterized protein</fullName>
    </submittedName>
</protein>
<evidence type="ECO:0000313" key="1">
    <source>
        <dbReference type="EMBL" id="MBX36422.1"/>
    </source>
</evidence>
<accession>A0A2P2N1R1</accession>
<organism evidence="1">
    <name type="scientific">Rhizophora mucronata</name>
    <name type="common">Asiatic mangrove</name>
    <dbReference type="NCBI Taxonomy" id="61149"/>
    <lineage>
        <taxon>Eukaryota</taxon>
        <taxon>Viridiplantae</taxon>
        <taxon>Streptophyta</taxon>
        <taxon>Embryophyta</taxon>
        <taxon>Tracheophyta</taxon>
        <taxon>Spermatophyta</taxon>
        <taxon>Magnoliopsida</taxon>
        <taxon>eudicotyledons</taxon>
        <taxon>Gunneridae</taxon>
        <taxon>Pentapetalae</taxon>
        <taxon>rosids</taxon>
        <taxon>fabids</taxon>
        <taxon>Malpighiales</taxon>
        <taxon>Rhizophoraceae</taxon>
        <taxon>Rhizophora</taxon>
    </lineage>
</organism>
<sequence length="16" mass="1839">MSTQNLLGDKLDFFPI</sequence>
<dbReference type="EMBL" id="GGEC01055938">
    <property type="protein sequence ID" value="MBX36422.1"/>
    <property type="molecule type" value="Transcribed_RNA"/>
</dbReference>
<name>A0A2P2N1R1_RHIMU</name>
<reference evidence="1" key="1">
    <citation type="submission" date="2018-02" db="EMBL/GenBank/DDBJ databases">
        <title>Rhizophora mucronata_Transcriptome.</title>
        <authorList>
            <person name="Meera S.P."/>
            <person name="Sreeshan A."/>
            <person name="Augustine A."/>
        </authorList>
    </citation>
    <scope>NUCLEOTIDE SEQUENCE</scope>
    <source>
        <tissue evidence="1">Leaf</tissue>
    </source>
</reference>
<dbReference type="AlphaFoldDB" id="A0A2P2N1R1"/>